<dbReference type="RefSeq" id="WP_380716144.1">
    <property type="nucleotide sequence ID" value="NZ_JBHSGI010000002.1"/>
</dbReference>
<reference evidence="3" key="1">
    <citation type="journal article" date="2019" name="Int. J. Syst. Evol. Microbiol.">
        <title>The Global Catalogue of Microorganisms (GCM) 10K type strain sequencing project: providing services to taxonomists for standard genome sequencing and annotation.</title>
        <authorList>
            <consortium name="The Broad Institute Genomics Platform"/>
            <consortium name="The Broad Institute Genome Sequencing Center for Infectious Disease"/>
            <person name="Wu L."/>
            <person name="Ma J."/>
        </authorList>
    </citation>
    <scope>NUCLEOTIDE SEQUENCE [LARGE SCALE GENOMIC DNA]</scope>
    <source>
        <strain evidence="3">CGMCC 4.7283</strain>
    </source>
</reference>
<feature type="transmembrane region" description="Helical" evidence="1">
    <location>
        <begin position="6"/>
        <end position="24"/>
    </location>
</feature>
<evidence type="ECO:0000256" key="1">
    <source>
        <dbReference type="SAM" id="Phobius"/>
    </source>
</evidence>
<proteinExistence type="predicted"/>
<protein>
    <submittedName>
        <fullName evidence="2">DUF1467 family protein</fullName>
    </submittedName>
</protein>
<evidence type="ECO:0000313" key="2">
    <source>
        <dbReference type="EMBL" id="MFC4667910.1"/>
    </source>
</evidence>
<comment type="caution">
    <text evidence="2">The sequence shown here is derived from an EMBL/GenBank/DDBJ whole genome shotgun (WGS) entry which is preliminary data.</text>
</comment>
<name>A0ABV9KD86_9RHOB</name>
<gene>
    <name evidence="2" type="ORF">ACFO5X_05035</name>
</gene>
<accession>A0ABV9KD86</accession>
<keyword evidence="3" id="KW-1185">Reference proteome</keyword>
<sequence>MGPTSAIVLYVVIWFLCFFVALPIRVKTQGDAGKIEPGTHAGAPEVHHLRRKAIVVSLVALGIWVIVAGVILSGWITMDDIDVFRPGRESF</sequence>
<dbReference type="Proteomes" id="UP001595973">
    <property type="component" value="Unassembled WGS sequence"/>
</dbReference>
<keyword evidence="1" id="KW-0812">Transmembrane</keyword>
<organism evidence="2 3">
    <name type="scientific">Seohaeicola nanhaiensis</name>
    <dbReference type="NCBI Taxonomy" id="1387282"/>
    <lineage>
        <taxon>Bacteria</taxon>
        <taxon>Pseudomonadati</taxon>
        <taxon>Pseudomonadota</taxon>
        <taxon>Alphaproteobacteria</taxon>
        <taxon>Rhodobacterales</taxon>
        <taxon>Roseobacteraceae</taxon>
        <taxon>Seohaeicola</taxon>
    </lineage>
</organism>
<feature type="transmembrane region" description="Helical" evidence="1">
    <location>
        <begin position="53"/>
        <end position="76"/>
    </location>
</feature>
<keyword evidence="1" id="KW-0472">Membrane</keyword>
<dbReference type="Pfam" id="PF07330">
    <property type="entry name" value="DUF1467"/>
    <property type="match status" value="1"/>
</dbReference>
<evidence type="ECO:0000313" key="3">
    <source>
        <dbReference type="Proteomes" id="UP001595973"/>
    </source>
</evidence>
<dbReference type="EMBL" id="JBHSGI010000002">
    <property type="protein sequence ID" value="MFC4667910.1"/>
    <property type="molecule type" value="Genomic_DNA"/>
</dbReference>
<keyword evidence="1" id="KW-1133">Transmembrane helix</keyword>
<dbReference type="InterPro" id="IPR009935">
    <property type="entry name" value="DUF1467"/>
</dbReference>